<sequence>RLPFYLIEYLFTPRLFLPLSNLLEQRPVLHLERLPNTRSILDSVANQLSLLTELQIDIGLVVLALDMRHVNRNQDIRRLLLKAYEGKNDGREIGRRRGRRTGRLARVRCLRRDEGVGGNVGAEAREGGLGRVPDLDGVDVLADELLEVRRQGPAVDLGARARGADALRDVEDDARETVRVDPDFLVVGYLAEFAVVFGKGLSVYCICIYKRKARDVG</sequence>
<keyword evidence="2" id="KW-1185">Reference proteome</keyword>
<evidence type="ECO:0000313" key="2">
    <source>
        <dbReference type="Proteomes" id="UP000070054"/>
    </source>
</evidence>
<name>A0A135STS3_9PEZI</name>
<gene>
    <name evidence="1" type="ORF">CNYM01_05561</name>
</gene>
<dbReference type="AlphaFoldDB" id="A0A135STS3"/>
<comment type="caution">
    <text evidence="1">The sequence shown here is derived from an EMBL/GenBank/DDBJ whole genome shotgun (WGS) entry which is preliminary data.</text>
</comment>
<reference evidence="1 2" key="1">
    <citation type="submission" date="2014-02" db="EMBL/GenBank/DDBJ databases">
        <title>The genome sequence of Colletotrichum nymphaeae SA-01.</title>
        <authorList>
            <person name="Baroncelli R."/>
            <person name="Thon M.R."/>
        </authorList>
    </citation>
    <scope>NUCLEOTIDE SEQUENCE [LARGE SCALE GENOMIC DNA]</scope>
    <source>
        <strain evidence="1 2">SA-01</strain>
    </source>
</reference>
<protein>
    <submittedName>
        <fullName evidence="1">Uncharacterized protein</fullName>
    </submittedName>
</protein>
<proteinExistence type="predicted"/>
<dbReference type="Proteomes" id="UP000070054">
    <property type="component" value="Unassembled WGS sequence"/>
</dbReference>
<feature type="non-terminal residue" evidence="1">
    <location>
        <position position="1"/>
    </location>
</feature>
<organism evidence="1 2">
    <name type="scientific">Colletotrichum nymphaeae SA-01</name>
    <dbReference type="NCBI Taxonomy" id="1460502"/>
    <lineage>
        <taxon>Eukaryota</taxon>
        <taxon>Fungi</taxon>
        <taxon>Dikarya</taxon>
        <taxon>Ascomycota</taxon>
        <taxon>Pezizomycotina</taxon>
        <taxon>Sordariomycetes</taxon>
        <taxon>Hypocreomycetidae</taxon>
        <taxon>Glomerellales</taxon>
        <taxon>Glomerellaceae</taxon>
        <taxon>Colletotrichum</taxon>
        <taxon>Colletotrichum acutatum species complex</taxon>
    </lineage>
</organism>
<evidence type="ECO:0000313" key="1">
    <source>
        <dbReference type="EMBL" id="KXH39251.1"/>
    </source>
</evidence>
<dbReference type="EMBL" id="JEMN01001361">
    <property type="protein sequence ID" value="KXH39251.1"/>
    <property type="molecule type" value="Genomic_DNA"/>
</dbReference>
<accession>A0A135STS3</accession>